<dbReference type="EMBL" id="SMOG01000001">
    <property type="protein sequence ID" value="TDF74526.1"/>
    <property type="molecule type" value="Genomic_DNA"/>
</dbReference>
<evidence type="ECO:0000313" key="1">
    <source>
        <dbReference type="EMBL" id="TDF74526.1"/>
    </source>
</evidence>
<comment type="caution">
    <text evidence="1">The sequence shown here is derived from an EMBL/GenBank/DDBJ whole genome shotgun (WGS) entry which is preliminary data.</text>
</comment>
<reference evidence="1" key="1">
    <citation type="submission" date="2019-03" db="EMBL/GenBank/DDBJ databases">
        <title>Candidatus Syntrophosphaera thermopropionivorans: a novel player in syntrophic propionate oxidation during anaerobic digestion.</title>
        <authorList>
            <person name="Dyksma S."/>
        </authorList>
    </citation>
    <scope>NUCLEOTIDE SEQUENCE</scope>
    <source>
        <strain evidence="1">W5</strain>
    </source>
</reference>
<proteinExistence type="predicted"/>
<evidence type="ECO:0000313" key="2">
    <source>
        <dbReference type="Proteomes" id="UP000294588"/>
    </source>
</evidence>
<protein>
    <submittedName>
        <fullName evidence="1">Uncharacterized protein</fullName>
    </submittedName>
</protein>
<sequence>MHLKVGSFLLILLLFPTLNAIITLDTASTNALSGITILSNSIADFALSPNISNTGIAFSAHIPFGMTDCTVYCLNTATQFNPFILSTGIAHLDQGDYRNQDYFLGLAFHYKNLTLGYTEHLQYEKISTGNSYHTWLSNIALTYSCPEYGAEIKSLHLTSSDEEWHISAMVKIIDEVYGAGSYVYVPNYEDNYRIATSIKLNEPLSLLVSWQNTPSQLGMGIKLKIKRGELTYAIRTHPELNLSHSLDLGFNW</sequence>
<organism evidence="1 2">
    <name type="scientific">Candidatus Syntrophosphaera thermopropionivorans</name>
    <dbReference type="NCBI Taxonomy" id="2593015"/>
    <lineage>
        <taxon>Bacteria</taxon>
        <taxon>Pseudomonadati</taxon>
        <taxon>Candidatus Cloacimonadota</taxon>
        <taxon>Candidatus Cloacimonadia</taxon>
        <taxon>Candidatus Cloacimonadales</taxon>
        <taxon>Candidatus Cloacimonadaceae</taxon>
        <taxon>Candidatus Syntrophosphaera</taxon>
    </lineage>
</organism>
<name>A0AC61QKP4_9BACT</name>
<accession>A0AC61QKP4</accession>
<gene>
    <name evidence="1" type="ORF">E0946_00105</name>
</gene>
<keyword evidence="2" id="KW-1185">Reference proteome</keyword>
<dbReference type="Proteomes" id="UP000294588">
    <property type="component" value="Unassembled WGS sequence"/>
</dbReference>